<protein>
    <submittedName>
        <fullName evidence="2">Uncharacterized protein</fullName>
    </submittedName>
</protein>
<proteinExistence type="predicted"/>
<keyword evidence="3" id="KW-1185">Reference proteome</keyword>
<evidence type="ECO:0000313" key="2">
    <source>
        <dbReference type="EMBL" id="CPR20526.1"/>
    </source>
</evidence>
<dbReference type="EMBL" id="LN829119">
    <property type="protein sequence ID" value="CPR20526.1"/>
    <property type="molecule type" value="Genomic_DNA"/>
</dbReference>
<dbReference type="KEGG" id="fil:BN1229_v1_3274"/>
<dbReference type="Proteomes" id="UP000033187">
    <property type="component" value="Chromosome 1"/>
</dbReference>
<evidence type="ECO:0000256" key="1">
    <source>
        <dbReference type="SAM" id="MobiDB-lite"/>
    </source>
</evidence>
<name>A0A0D6JGT4_9HYPH</name>
<gene>
    <name evidence="2" type="ORF">YBN1229_v1_2647</name>
</gene>
<sequence>MFDPRCRHRHKSAGIRRFPSSAVGRARRTPYRKTRTSAARLNSRKASPQIEQTRSQHNKRLVAAILIALAGPAYAENTAHAAKELVPADMKFEDNPAFPKGAQTVVVYGDPSKPGMFILRLKMPRITSCHRTFIPFSNL</sequence>
<dbReference type="AlphaFoldDB" id="A0A0D6JGT4"/>
<organism evidence="2 3">
    <name type="scientific">Candidatus Filomicrobium marinum</name>
    <dbReference type="NCBI Taxonomy" id="1608628"/>
    <lineage>
        <taxon>Bacteria</taxon>
        <taxon>Pseudomonadati</taxon>
        <taxon>Pseudomonadota</taxon>
        <taxon>Alphaproteobacteria</taxon>
        <taxon>Hyphomicrobiales</taxon>
        <taxon>Hyphomicrobiaceae</taxon>
        <taxon>Filomicrobium</taxon>
    </lineage>
</organism>
<reference evidence="3" key="1">
    <citation type="submission" date="2015-02" db="EMBL/GenBank/DDBJ databases">
        <authorList>
            <person name="Chooi Y.-H."/>
        </authorList>
    </citation>
    <scope>NUCLEOTIDE SEQUENCE [LARGE SCALE GENOMIC DNA]</scope>
    <source>
        <strain evidence="3">strain Y</strain>
    </source>
</reference>
<feature type="compositionally biased region" description="Basic residues" evidence="1">
    <location>
        <begin position="25"/>
        <end position="35"/>
    </location>
</feature>
<dbReference type="KEGG" id="fiy:BN1229_v1_2647"/>
<feature type="compositionally biased region" description="Polar residues" evidence="1">
    <location>
        <begin position="36"/>
        <end position="55"/>
    </location>
</feature>
<accession>A0A0D6JGT4</accession>
<feature type="region of interest" description="Disordered" evidence="1">
    <location>
        <begin position="20"/>
        <end position="55"/>
    </location>
</feature>
<evidence type="ECO:0000313" key="3">
    <source>
        <dbReference type="Proteomes" id="UP000033187"/>
    </source>
</evidence>